<dbReference type="EMBL" id="CZKB01000025">
    <property type="protein sequence ID" value="CUR61781.1"/>
    <property type="molecule type" value="Genomic_DNA"/>
</dbReference>
<name>A0A2P2CIP1_9ZZZZ</name>
<sequence>MTVSAVPLPHAERPLYFPGQVLAADDLTAAQDVDTGLRHLHHRMLHGWGIASGLGVTGRRGDATVSIGAGYALDSTGRELVVPDPVSVPVPPVVAGPDGRPRGFALVVRWTSDEDAVVVDRPGACGTEGPVRRSDAPQVLWLDPPAVRVGHDIVLALAAVQGCALAGAPELASRRLLNPPPTPYAACGRTTSGDTGWQVRTGPAGLPYAVVADVDTSEAGFGDTPAYLARLDGLRMLDDALSPSGRPALLDGTPYVEGAEPGRFRCVVPLPPGTGWGDGTQVDVNPSDVVGSAALTDLVTTTLRWSVEWIGLQS</sequence>
<accession>A0A2P2CIP1</accession>
<dbReference type="AlphaFoldDB" id="A0A2P2CIP1"/>
<proteinExistence type="predicted"/>
<protein>
    <submittedName>
        <fullName evidence="1">Uncharacterized protein</fullName>
    </submittedName>
</protein>
<organism evidence="1">
    <name type="scientific">metagenome</name>
    <dbReference type="NCBI Taxonomy" id="256318"/>
    <lineage>
        <taxon>unclassified sequences</taxon>
        <taxon>metagenomes</taxon>
    </lineage>
</organism>
<gene>
    <name evidence="1" type="ORF">NOCA150081</name>
</gene>
<evidence type="ECO:0000313" key="1">
    <source>
        <dbReference type="EMBL" id="CUR61781.1"/>
    </source>
</evidence>
<reference evidence="1" key="1">
    <citation type="submission" date="2015-08" db="EMBL/GenBank/DDBJ databases">
        <authorList>
            <person name="Babu N.S."/>
            <person name="Beckwith C.J."/>
            <person name="Beseler K.G."/>
            <person name="Brison A."/>
            <person name="Carone J.V."/>
            <person name="Caskin T.P."/>
            <person name="Diamond M."/>
            <person name="Durham M.E."/>
            <person name="Foxe J.M."/>
            <person name="Go M."/>
            <person name="Henderson B.A."/>
            <person name="Jones I.B."/>
            <person name="McGettigan J.A."/>
            <person name="Micheletti S.J."/>
            <person name="Nasrallah M.E."/>
            <person name="Ortiz D."/>
            <person name="Piller C.R."/>
            <person name="Privatt S.R."/>
            <person name="Schneider S.L."/>
            <person name="Sharp S."/>
            <person name="Smith T.C."/>
            <person name="Stanton J.D."/>
            <person name="Ullery H.E."/>
            <person name="Wilson R.J."/>
            <person name="Serrano M.G."/>
            <person name="Buck G."/>
            <person name="Lee V."/>
            <person name="Wang Y."/>
            <person name="Carvalho R."/>
            <person name="Voegtly L."/>
            <person name="Shi R."/>
            <person name="Duckworth R."/>
            <person name="Johnson A."/>
            <person name="Loviza R."/>
            <person name="Walstead R."/>
            <person name="Shah Z."/>
            <person name="Kiflezghi M."/>
            <person name="Wade K."/>
            <person name="Ball S.L."/>
            <person name="Bradley K.W."/>
            <person name="Asai D.J."/>
            <person name="Bowman C.A."/>
            <person name="Russell D.A."/>
            <person name="Pope W.H."/>
            <person name="Jacobs-Sera D."/>
            <person name="Hendrix R.W."/>
            <person name="Hatfull G.F."/>
        </authorList>
    </citation>
    <scope>NUCLEOTIDE SEQUENCE</scope>
</reference>